<dbReference type="GO" id="GO:0015740">
    <property type="term" value="P:C4-dicarboxylate transport"/>
    <property type="evidence" value="ECO:0007669"/>
    <property type="project" value="TreeGrafter"/>
</dbReference>
<feature type="transmembrane region" description="Helical" evidence="9">
    <location>
        <begin position="86"/>
        <end position="105"/>
    </location>
</feature>
<feature type="transmembrane region" description="Helical" evidence="9">
    <location>
        <begin position="47"/>
        <end position="65"/>
    </location>
</feature>
<dbReference type="EMBL" id="PSNX01000021">
    <property type="protein sequence ID" value="PPE64904.1"/>
    <property type="molecule type" value="Genomic_DNA"/>
</dbReference>
<feature type="domain" description="Tripartite ATP-independent periplasmic transporters DctQ component" evidence="10">
    <location>
        <begin position="25"/>
        <end position="150"/>
    </location>
</feature>
<feature type="transmembrane region" description="Helical" evidence="9">
    <location>
        <begin position="125"/>
        <end position="147"/>
    </location>
</feature>
<reference evidence="11 12" key="1">
    <citation type="submission" date="2018-02" db="EMBL/GenBank/DDBJ databases">
        <title>Reclassifiation of [Polyangium] brachysporum DSM 7029 as Guopingzhaonella breviflexa gen. nov., sp. nov., a member of the family Comamonadaceae.</title>
        <authorList>
            <person name="Tang B."/>
        </authorList>
    </citation>
    <scope>NUCLEOTIDE SEQUENCE [LARGE SCALE GENOMIC DNA]</scope>
    <source>
        <strain evidence="11 12">BCRC 80649</strain>
    </source>
</reference>
<evidence type="ECO:0000313" key="12">
    <source>
        <dbReference type="Proteomes" id="UP000238605"/>
    </source>
</evidence>
<evidence type="ECO:0000256" key="3">
    <source>
        <dbReference type="ARBA" id="ARBA00022475"/>
    </source>
</evidence>
<dbReference type="InterPro" id="IPR007387">
    <property type="entry name" value="TRAP_DctQ"/>
</dbReference>
<dbReference type="PANTHER" id="PTHR35011">
    <property type="entry name" value="2,3-DIKETO-L-GULONATE TRAP TRANSPORTER SMALL PERMEASE PROTEIN YIAM"/>
    <property type="match status" value="1"/>
</dbReference>
<evidence type="ECO:0000313" key="11">
    <source>
        <dbReference type="EMBL" id="PPE64904.1"/>
    </source>
</evidence>
<protein>
    <recommendedName>
        <fullName evidence="9">TRAP transporter small permease protein</fullName>
    </recommendedName>
</protein>
<dbReference type="GO" id="GO:0022857">
    <property type="term" value="F:transmembrane transporter activity"/>
    <property type="evidence" value="ECO:0007669"/>
    <property type="project" value="UniProtKB-UniRule"/>
</dbReference>
<name>A0A2S5SQC9_9BURK</name>
<evidence type="ECO:0000259" key="10">
    <source>
        <dbReference type="Pfam" id="PF04290"/>
    </source>
</evidence>
<dbReference type="OrthoDB" id="6900059at2"/>
<evidence type="ECO:0000256" key="1">
    <source>
        <dbReference type="ARBA" id="ARBA00004429"/>
    </source>
</evidence>
<keyword evidence="2 9" id="KW-0813">Transport</keyword>
<keyword evidence="4 9" id="KW-0997">Cell inner membrane</keyword>
<evidence type="ECO:0000256" key="7">
    <source>
        <dbReference type="ARBA" id="ARBA00023136"/>
    </source>
</evidence>
<dbReference type="PANTHER" id="PTHR35011:SF10">
    <property type="entry name" value="TRAP TRANSPORTER SMALL PERMEASE PROTEIN"/>
    <property type="match status" value="1"/>
</dbReference>
<evidence type="ECO:0000256" key="6">
    <source>
        <dbReference type="ARBA" id="ARBA00022989"/>
    </source>
</evidence>
<dbReference type="PROSITE" id="PS51257">
    <property type="entry name" value="PROKAR_LIPOPROTEIN"/>
    <property type="match status" value="1"/>
</dbReference>
<feature type="transmembrane region" description="Helical" evidence="9">
    <location>
        <begin position="12"/>
        <end position="35"/>
    </location>
</feature>
<dbReference type="GO" id="GO:0005886">
    <property type="term" value="C:plasma membrane"/>
    <property type="evidence" value="ECO:0007669"/>
    <property type="project" value="UniProtKB-SubCell"/>
</dbReference>
<proteinExistence type="inferred from homology"/>
<sequence length="162" mass="17230">MYSLLRWTSMVFALVGGLAAAAVGCMTVASIVMRALWSTPIQGDIELTQFGIALAISLCLPWCQLHGGNIIVDFFTLKASERSRQVLDGIGALLLAAMVILLAWRTGEGAVSVKEAGETSMIMGLPMWIVYAVLAPGLALTALVAIYQALMHFLGRESEATA</sequence>
<evidence type="ECO:0000256" key="8">
    <source>
        <dbReference type="ARBA" id="ARBA00038436"/>
    </source>
</evidence>
<evidence type="ECO:0000256" key="2">
    <source>
        <dbReference type="ARBA" id="ARBA00022448"/>
    </source>
</evidence>
<keyword evidence="12" id="KW-1185">Reference proteome</keyword>
<comment type="function">
    <text evidence="9">Part of the tripartite ATP-independent periplasmic (TRAP) transport system.</text>
</comment>
<dbReference type="Pfam" id="PF04290">
    <property type="entry name" value="DctQ"/>
    <property type="match status" value="1"/>
</dbReference>
<evidence type="ECO:0000256" key="5">
    <source>
        <dbReference type="ARBA" id="ARBA00022692"/>
    </source>
</evidence>
<comment type="similarity">
    <text evidence="8 9">Belongs to the TRAP transporter small permease family.</text>
</comment>
<keyword evidence="3" id="KW-1003">Cell membrane</keyword>
<dbReference type="Proteomes" id="UP000238605">
    <property type="component" value="Unassembled WGS sequence"/>
</dbReference>
<gene>
    <name evidence="11" type="ORF">C1704_17085</name>
</gene>
<organism evidence="11 12">
    <name type="scientific">Caldimonas caldifontis</name>
    <dbReference type="NCBI Taxonomy" id="1452508"/>
    <lineage>
        <taxon>Bacteria</taxon>
        <taxon>Pseudomonadati</taxon>
        <taxon>Pseudomonadota</taxon>
        <taxon>Betaproteobacteria</taxon>
        <taxon>Burkholderiales</taxon>
        <taxon>Sphaerotilaceae</taxon>
        <taxon>Caldimonas</taxon>
    </lineage>
</organism>
<accession>A0A2S5SQC9</accession>
<keyword evidence="5 9" id="KW-0812">Transmembrane</keyword>
<dbReference type="InterPro" id="IPR055348">
    <property type="entry name" value="DctQ"/>
</dbReference>
<keyword evidence="7 9" id="KW-0472">Membrane</keyword>
<comment type="caution">
    <text evidence="11">The sequence shown here is derived from an EMBL/GenBank/DDBJ whole genome shotgun (WGS) entry which is preliminary data.</text>
</comment>
<evidence type="ECO:0000256" key="9">
    <source>
        <dbReference type="RuleBase" id="RU369079"/>
    </source>
</evidence>
<dbReference type="AlphaFoldDB" id="A0A2S5SQC9"/>
<keyword evidence="6 9" id="KW-1133">Transmembrane helix</keyword>
<comment type="subunit">
    <text evidence="9">The complex comprises the extracytoplasmic solute receptor protein and the two transmembrane proteins.</text>
</comment>
<dbReference type="RefSeq" id="WP_104303953.1">
    <property type="nucleotide sequence ID" value="NZ_PSNX01000021.1"/>
</dbReference>
<comment type="subcellular location">
    <subcellularLocation>
        <location evidence="1 9">Cell inner membrane</location>
        <topology evidence="1 9">Multi-pass membrane protein</topology>
    </subcellularLocation>
</comment>
<evidence type="ECO:0000256" key="4">
    <source>
        <dbReference type="ARBA" id="ARBA00022519"/>
    </source>
</evidence>